<accession>A0A6A6TCB9</accession>
<name>A0A6A6TCB9_9PLEO</name>
<evidence type="ECO:0000256" key="1">
    <source>
        <dbReference type="SAM" id="MobiDB-lite"/>
    </source>
</evidence>
<dbReference type="Proteomes" id="UP000799324">
    <property type="component" value="Unassembled WGS sequence"/>
</dbReference>
<proteinExistence type="predicted"/>
<evidence type="ECO:0000313" key="2">
    <source>
        <dbReference type="EMBL" id="KAF2656967.1"/>
    </source>
</evidence>
<sequence>MTRVHLTTVPASSSLTAAQNNSEGQNNRDAQHRAPDRSNDGCFVWKDAMIPYQFPRTQPTLPQIDPRMALNAPSLLVPLLN</sequence>
<feature type="compositionally biased region" description="Polar residues" evidence="1">
    <location>
        <begin position="9"/>
        <end position="28"/>
    </location>
</feature>
<protein>
    <submittedName>
        <fullName evidence="2">Uncharacterized protein</fullName>
    </submittedName>
</protein>
<dbReference type="AlphaFoldDB" id="A0A6A6TCB9"/>
<evidence type="ECO:0000313" key="3">
    <source>
        <dbReference type="Proteomes" id="UP000799324"/>
    </source>
</evidence>
<gene>
    <name evidence="2" type="ORF">K491DRAFT_350656</name>
</gene>
<organism evidence="2 3">
    <name type="scientific">Lophiostoma macrostomum CBS 122681</name>
    <dbReference type="NCBI Taxonomy" id="1314788"/>
    <lineage>
        <taxon>Eukaryota</taxon>
        <taxon>Fungi</taxon>
        <taxon>Dikarya</taxon>
        <taxon>Ascomycota</taxon>
        <taxon>Pezizomycotina</taxon>
        <taxon>Dothideomycetes</taxon>
        <taxon>Pleosporomycetidae</taxon>
        <taxon>Pleosporales</taxon>
        <taxon>Lophiostomataceae</taxon>
        <taxon>Lophiostoma</taxon>
    </lineage>
</organism>
<feature type="region of interest" description="Disordered" evidence="1">
    <location>
        <begin position="1"/>
        <end position="40"/>
    </location>
</feature>
<keyword evidence="3" id="KW-1185">Reference proteome</keyword>
<dbReference type="EMBL" id="MU004330">
    <property type="protein sequence ID" value="KAF2656967.1"/>
    <property type="molecule type" value="Genomic_DNA"/>
</dbReference>
<reference evidence="2" key="1">
    <citation type="journal article" date="2020" name="Stud. Mycol.">
        <title>101 Dothideomycetes genomes: a test case for predicting lifestyles and emergence of pathogens.</title>
        <authorList>
            <person name="Haridas S."/>
            <person name="Albert R."/>
            <person name="Binder M."/>
            <person name="Bloem J."/>
            <person name="Labutti K."/>
            <person name="Salamov A."/>
            <person name="Andreopoulos B."/>
            <person name="Baker S."/>
            <person name="Barry K."/>
            <person name="Bills G."/>
            <person name="Bluhm B."/>
            <person name="Cannon C."/>
            <person name="Castanera R."/>
            <person name="Culley D."/>
            <person name="Daum C."/>
            <person name="Ezra D."/>
            <person name="Gonzalez J."/>
            <person name="Henrissat B."/>
            <person name="Kuo A."/>
            <person name="Liang C."/>
            <person name="Lipzen A."/>
            <person name="Lutzoni F."/>
            <person name="Magnuson J."/>
            <person name="Mondo S."/>
            <person name="Nolan M."/>
            <person name="Ohm R."/>
            <person name="Pangilinan J."/>
            <person name="Park H.-J."/>
            <person name="Ramirez L."/>
            <person name="Alfaro M."/>
            <person name="Sun H."/>
            <person name="Tritt A."/>
            <person name="Yoshinaga Y."/>
            <person name="Zwiers L.-H."/>
            <person name="Turgeon B."/>
            <person name="Goodwin S."/>
            <person name="Spatafora J."/>
            <person name="Crous P."/>
            <person name="Grigoriev I."/>
        </authorList>
    </citation>
    <scope>NUCLEOTIDE SEQUENCE</scope>
    <source>
        <strain evidence="2">CBS 122681</strain>
    </source>
</reference>
<feature type="compositionally biased region" description="Basic and acidic residues" evidence="1">
    <location>
        <begin position="29"/>
        <end position="39"/>
    </location>
</feature>